<dbReference type="AlphaFoldDB" id="A0A345BZ17"/>
<sequence>MRAISGQKIQNPQTNVPNTQQMNDKDFITDLLSTEKYMSASYGTAMSEASHIQLYQEIASTCNETDQCMRDLFNTMFQKGWYSLEGAPQQTIQQTLQEYAGMKGQLPSGNMPH</sequence>
<name>A0A345BZ17_9BACI</name>
<accession>A0A345BZ17</accession>
<evidence type="ECO:0000313" key="2">
    <source>
        <dbReference type="EMBL" id="AXF56198.1"/>
    </source>
</evidence>
<reference evidence="2 3" key="1">
    <citation type="journal article" date="2018" name="J. Microbiol.">
        <title>Salicibibacter kimchii gen. nov., sp. nov., a moderately halophilic and alkalitolerant bacterium in the family Bacillaceae, isolated from kimchi.</title>
        <authorList>
            <person name="Jang J.Y."/>
            <person name="Oh Y.J."/>
            <person name="Lim S.K."/>
            <person name="Park H.K."/>
            <person name="Lee C."/>
            <person name="Kim J.Y."/>
            <person name="Lee M.A."/>
            <person name="Choi H.J."/>
        </authorList>
    </citation>
    <scope>NUCLEOTIDE SEQUENCE [LARGE SCALE GENOMIC DNA]</scope>
    <source>
        <strain evidence="2 3">NKC1-1</strain>
    </source>
</reference>
<keyword evidence="3" id="KW-1185">Reference proteome</keyword>
<evidence type="ECO:0000256" key="1">
    <source>
        <dbReference type="SAM" id="MobiDB-lite"/>
    </source>
</evidence>
<organism evidence="2 3">
    <name type="scientific">Salicibibacter kimchii</name>
    <dbReference type="NCBI Taxonomy" id="2099786"/>
    <lineage>
        <taxon>Bacteria</taxon>
        <taxon>Bacillati</taxon>
        <taxon>Bacillota</taxon>
        <taxon>Bacilli</taxon>
        <taxon>Bacillales</taxon>
        <taxon>Bacillaceae</taxon>
        <taxon>Salicibibacter</taxon>
    </lineage>
</organism>
<dbReference type="InterPro" id="IPR012851">
    <property type="entry name" value="Spore_coat_CotF-like"/>
</dbReference>
<proteinExistence type="predicted"/>
<evidence type="ECO:0000313" key="3">
    <source>
        <dbReference type="Proteomes" id="UP000252100"/>
    </source>
</evidence>
<gene>
    <name evidence="2" type="ORF">DT065_09345</name>
</gene>
<dbReference type="OrthoDB" id="1647790at2"/>
<dbReference type="Proteomes" id="UP000252100">
    <property type="component" value="Chromosome"/>
</dbReference>
<protein>
    <submittedName>
        <fullName evidence="2">Spore coat protein</fullName>
    </submittedName>
</protein>
<keyword evidence="2" id="KW-0946">Virion</keyword>
<feature type="compositionally biased region" description="Low complexity" evidence="1">
    <location>
        <begin position="10"/>
        <end position="22"/>
    </location>
</feature>
<dbReference type="Pfam" id="PF07875">
    <property type="entry name" value="Coat_F"/>
    <property type="match status" value="1"/>
</dbReference>
<feature type="region of interest" description="Disordered" evidence="1">
    <location>
        <begin position="1"/>
        <end position="23"/>
    </location>
</feature>
<keyword evidence="2" id="KW-0167">Capsid protein</keyword>
<dbReference type="EMBL" id="CP031092">
    <property type="protein sequence ID" value="AXF56198.1"/>
    <property type="molecule type" value="Genomic_DNA"/>
</dbReference>
<dbReference type="KEGG" id="rue:DT065_09345"/>